<sequence>EYDEETGNYYYGARYYDPKWSMFIGVDPLADKYPDWSSYAYCFNNPIKYIDPTGMEAFEGDPPKGTYIIIYGAGWDNPQSKSSNQGDSFKLNAEAQKQELINNGVPETSIVLGRAQTKEEFLNIVNKEYESGEIIQMDIYSHSYANGINFGGYEGMEPPQGESTPADKAYRLLFKTDISQINKENFSKDSKVTIWGCNAGKEVNGQEPIAQVFVNHLDRGGDNIVRAQDNYSEHKRGKNGLIYDGTMIKSVDRSTQKVNLTIFKPKKQ</sequence>
<proteinExistence type="predicted"/>
<dbReference type="InterPro" id="IPR022385">
    <property type="entry name" value="Rhs_assc_core"/>
</dbReference>
<evidence type="ECO:0000313" key="1">
    <source>
        <dbReference type="EMBL" id="MFL9839294.1"/>
    </source>
</evidence>
<dbReference type="PANTHER" id="PTHR32305:SF15">
    <property type="entry name" value="PROTEIN RHSA-RELATED"/>
    <property type="match status" value="1"/>
</dbReference>
<keyword evidence="2" id="KW-1185">Reference proteome</keyword>
<comment type="caution">
    <text evidence="1">The sequence shown here is derived from an EMBL/GenBank/DDBJ whole genome shotgun (WGS) entry which is preliminary data.</text>
</comment>
<reference evidence="1 2" key="1">
    <citation type="submission" date="2024-06" db="EMBL/GenBank/DDBJ databases">
        <authorList>
            <person name="Kaempfer P."/>
            <person name="Viver T."/>
        </authorList>
    </citation>
    <scope>NUCLEOTIDE SEQUENCE [LARGE SCALE GENOMIC DNA]</scope>
    <source>
        <strain evidence="1 2">ST-75</strain>
    </source>
</reference>
<name>A0ABW8YG99_9FLAO</name>
<dbReference type="Gene3D" id="2.180.10.10">
    <property type="entry name" value="RHS repeat-associated core"/>
    <property type="match status" value="1"/>
</dbReference>
<evidence type="ECO:0000313" key="2">
    <source>
        <dbReference type="Proteomes" id="UP001629059"/>
    </source>
</evidence>
<dbReference type="EMBL" id="JBELQB010000027">
    <property type="protein sequence ID" value="MFL9839294.1"/>
    <property type="molecule type" value="Genomic_DNA"/>
</dbReference>
<dbReference type="PANTHER" id="PTHR32305">
    <property type="match status" value="1"/>
</dbReference>
<protein>
    <submittedName>
        <fullName evidence="1">RHS repeat-associated core domain-containing protein</fullName>
    </submittedName>
</protein>
<feature type="non-terminal residue" evidence="1">
    <location>
        <position position="1"/>
    </location>
</feature>
<dbReference type="NCBIfam" id="TIGR03696">
    <property type="entry name" value="Rhs_assc_core"/>
    <property type="match status" value="1"/>
</dbReference>
<gene>
    <name evidence="1" type="ORF">ABS768_17500</name>
</gene>
<organism evidence="1 2">
    <name type="scientific">Flavobacterium rhizophilum</name>
    <dbReference type="NCBI Taxonomy" id="3163296"/>
    <lineage>
        <taxon>Bacteria</taxon>
        <taxon>Pseudomonadati</taxon>
        <taxon>Bacteroidota</taxon>
        <taxon>Flavobacteriia</taxon>
        <taxon>Flavobacteriales</taxon>
        <taxon>Flavobacteriaceae</taxon>
        <taxon>Flavobacterium</taxon>
    </lineage>
</organism>
<dbReference type="RefSeq" id="WP_408076243.1">
    <property type="nucleotide sequence ID" value="NZ_JBELQB010000027.1"/>
</dbReference>
<dbReference type="Proteomes" id="UP001629059">
    <property type="component" value="Unassembled WGS sequence"/>
</dbReference>
<dbReference type="InterPro" id="IPR050708">
    <property type="entry name" value="T6SS_VgrG/RHS"/>
</dbReference>
<accession>A0ABW8YG99</accession>